<reference evidence="3" key="2">
    <citation type="submission" date="2021-04" db="EMBL/GenBank/DDBJ databases">
        <authorList>
            <person name="Gilroy R."/>
        </authorList>
    </citation>
    <scope>NUCLEOTIDE SEQUENCE</scope>
    <source>
        <strain evidence="3">12435</strain>
    </source>
</reference>
<accession>A0A9D1PZW6</accession>
<evidence type="ECO:0000259" key="1">
    <source>
        <dbReference type="Pfam" id="PF14620"/>
    </source>
</evidence>
<dbReference type="GO" id="GO:0009847">
    <property type="term" value="P:spore germination"/>
    <property type="evidence" value="ECO:0007669"/>
    <property type="project" value="InterPro"/>
</dbReference>
<dbReference type="Pfam" id="PF14620">
    <property type="entry name" value="YPEB_PepSY1-2"/>
    <property type="match status" value="1"/>
</dbReference>
<dbReference type="InterPro" id="IPR048402">
    <property type="entry name" value="YpeB_N"/>
</dbReference>
<feature type="domain" description="Sporulation protein YpeB PepSY1 and PepSY2" evidence="1">
    <location>
        <begin position="187"/>
        <end position="362"/>
    </location>
</feature>
<proteinExistence type="predicted"/>
<protein>
    <submittedName>
        <fullName evidence="3">Germination protein YpeB</fullName>
    </submittedName>
</protein>
<name>A0A9D1PZW6_9FIRM</name>
<dbReference type="Proteomes" id="UP000823990">
    <property type="component" value="Unassembled WGS sequence"/>
</dbReference>
<comment type="caution">
    <text evidence="3">The sequence shown here is derived from an EMBL/GenBank/DDBJ whole genome shotgun (WGS) entry which is preliminary data.</text>
</comment>
<evidence type="ECO:0000313" key="3">
    <source>
        <dbReference type="EMBL" id="HIW01784.1"/>
    </source>
</evidence>
<evidence type="ECO:0000259" key="2">
    <source>
        <dbReference type="Pfam" id="PF20769"/>
    </source>
</evidence>
<dbReference type="AlphaFoldDB" id="A0A9D1PZW6"/>
<feature type="domain" description="Sporulation protein YpeB N-terminal" evidence="2">
    <location>
        <begin position="39"/>
        <end position="161"/>
    </location>
</feature>
<gene>
    <name evidence="3" type="ORF">H9892_00365</name>
</gene>
<dbReference type="EMBL" id="DXHS01000008">
    <property type="protein sequence ID" value="HIW01784.1"/>
    <property type="molecule type" value="Genomic_DNA"/>
</dbReference>
<dbReference type="Pfam" id="PF20769">
    <property type="entry name" value="YPEB_N"/>
    <property type="match status" value="1"/>
</dbReference>
<organism evidence="3 4">
    <name type="scientific">Candidatus Protoclostridium stercorigallinarum</name>
    <dbReference type="NCBI Taxonomy" id="2838741"/>
    <lineage>
        <taxon>Bacteria</taxon>
        <taxon>Bacillati</taxon>
        <taxon>Bacillota</taxon>
        <taxon>Clostridia</taxon>
        <taxon>Candidatus Protoclostridium</taxon>
    </lineage>
</organism>
<dbReference type="InterPro" id="IPR014239">
    <property type="entry name" value="YpeB_PepSY1-2"/>
</dbReference>
<sequence length="437" mass="47097">MKTSTKILTAVTAVVILALIAAVVALGIGLHGAGMRAAEAERRVDYMYETALCESLDSVRETENDIAKMLVSVDRKANIGLAADIRMNAGSAAARVATLPVDVYSYSGLEKFLNQVSDFMSGYIRAAESGADTEKYSEQFAALHETVSSVRRKLEEAADKLGGNYSLAADINESGSFDIGEGEFNVEYPSVIYDGPFSDSRDTSWKALEGKAEVSEEEAASVLAERLGMSDVRIVGKMSGDAELYYAEGKREGVDATATVTVRGGEIVTFTAHGSEKRGGDIGQEKAQSLALGYAEAAGCDDSLVPVWYNTCDGDMLVTLAPEKDGILYYPDLVKVKLRADGSLAGIEAESYRANHRERELPAARMDKDAIRGCVSPRLSVEHIRLALIPDGSSERLCYEISSEYDGLDYFVYIDAVSGAQADILRVIDTYQGKQVI</sequence>
<reference evidence="3" key="1">
    <citation type="journal article" date="2021" name="PeerJ">
        <title>Extensive microbial diversity within the chicken gut microbiome revealed by metagenomics and culture.</title>
        <authorList>
            <person name="Gilroy R."/>
            <person name="Ravi A."/>
            <person name="Getino M."/>
            <person name="Pursley I."/>
            <person name="Horton D.L."/>
            <person name="Alikhan N.F."/>
            <person name="Baker D."/>
            <person name="Gharbi K."/>
            <person name="Hall N."/>
            <person name="Watson M."/>
            <person name="Adriaenssens E.M."/>
            <person name="Foster-Nyarko E."/>
            <person name="Jarju S."/>
            <person name="Secka A."/>
            <person name="Antonio M."/>
            <person name="Oren A."/>
            <person name="Chaudhuri R.R."/>
            <person name="La Ragione R."/>
            <person name="Hildebrand F."/>
            <person name="Pallen M.J."/>
        </authorList>
    </citation>
    <scope>NUCLEOTIDE SEQUENCE</scope>
    <source>
        <strain evidence="3">12435</strain>
    </source>
</reference>
<evidence type="ECO:0000313" key="4">
    <source>
        <dbReference type="Proteomes" id="UP000823990"/>
    </source>
</evidence>